<dbReference type="GO" id="GO:0004029">
    <property type="term" value="F:aldehyde dehydrogenase (NAD+) activity"/>
    <property type="evidence" value="ECO:0007669"/>
    <property type="project" value="TreeGrafter"/>
</dbReference>
<feature type="domain" description="NAD-dependent epimerase/dehydratase" evidence="1">
    <location>
        <begin position="9"/>
        <end position="221"/>
    </location>
</feature>
<evidence type="ECO:0000313" key="2">
    <source>
        <dbReference type="EMBL" id="GGF27033.1"/>
    </source>
</evidence>
<organism evidence="2 3">
    <name type="scientific">Aliidongia dinghuensis</name>
    <dbReference type="NCBI Taxonomy" id="1867774"/>
    <lineage>
        <taxon>Bacteria</taxon>
        <taxon>Pseudomonadati</taxon>
        <taxon>Pseudomonadota</taxon>
        <taxon>Alphaproteobacteria</taxon>
        <taxon>Rhodospirillales</taxon>
        <taxon>Dongiaceae</taxon>
        <taxon>Aliidongia</taxon>
    </lineage>
</organism>
<dbReference type="PANTHER" id="PTHR48079">
    <property type="entry name" value="PROTEIN YEEZ"/>
    <property type="match status" value="1"/>
</dbReference>
<reference evidence="2" key="1">
    <citation type="journal article" date="2014" name="Int. J. Syst. Evol. Microbiol.">
        <title>Complete genome sequence of Corynebacterium casei LMG S-19264T (=DSM 44701T), isolated from a smear-ripened cheese.</title>
        <authorList>
            <consortium name="US DOE Joint Genome Institute (JGI-PGF)"/>
            <person name="Walter F."/>
            <person name="Albersmeier A."/>
            <person name="Kalinowski J."/>
            <person name="Ruckert C."/>
        </authorList>
    </citation>
    <scope>NUCLEOTIDE SEQUENCE</scope>
    <source>
        <strain evidence="2">CGMCC 1.15725</strain>
    </source>
</reference>
<dbReference type="GO" id="GO:0005737">
    <property type="term" value="C:cytoplasm"/>
    <property type="evidence" value="ECO:0007669"/>
    <property type="project" value="TreeGrafter"/>
</dbReference>
<name>A0A8J3E4G2_9PROT</name>
<comment type="caution">
    <text evidence="2">The sequence shown here is derived from an EMBL/GenBank/DDBJ whole genome shotgun (WGS) entry which is preliminary data.</text>
</comment>
<dbReference type="Proteomes" id="UP000646365">
    <property type="component" value="Unassembled WGS sequence"/>
</dbReference>
<proteinExistence type="predicted"/>
<accession>A0A8J3E4G2</accession>
<reference evidence="2" key="2">
    <citation type="submission" date="2020-09" db="EMBL/GenBank/DDBJ databases">
        <authorList>
            <person name="Sun Q."/>
            <person name="Zhou Y."/>
        </authorList>
    </citation>
    <scope>NUCLEOTIDE SEQUENCE</scope>
    <source>
        <strain evidence="2">CGMCC 1.15725</strain>
    </source>
</reference>
<dbReference type="PANTHER" id="PTHR48079:SF6">
    <property type="entry name" value="NAD(P)-BINDING DOMAIN-CONTAINING PROTEIN-RELATED"/>
    <property type="match status" value="1"/>
</dbReference>
<dbReference type="InterPro" id="IPR036291">
    <property type="entry name" value="NAD(P)-bd_dom_sf"/>
</dbReference>
<dbReference type="EMBL" id="BMJQ01000009">
    <property type="protein sequence ID" value="GGF27033.1"/>
    <property type="molecule type" value="Genomic_DNA"/>
</dbReference>
<dbReference type="Gene3D" id="3.40.50.720">
    <property type="entry name" value="NAD(P)-binding Rossmann-like Domain"/>
    <property type="match status" value="1"/>
</dbReference>
<evidence type="ECO:0000259" key="1">
    <source>
        <dbReference type="Pfam" id="PF01370"/>
    </source>
</evidence>
<evidence type="ECO:0000313" key="3">
    <source>
        <dbReference type="Proteomes" id="UP000646365"/>
    </source>
</evidence>
<dbReference type="SUPFAM" id="SSF51735">
    <property type="entry name" value="NAD(P)-binding Rossmann-fold domains"/>
    <property type="match status" value="1"/>
</dbReference>
<dbReference type="AlphaFoldDB" id="A0A8J3E4G2"/>
<dbReference type="InterPro" id="IPR051783">
    <property type="entry name" value="NAD(P)-dependent_oxidoreduct"/>
</dbReference>
<dbReference type="InterPro" id="IPR001509">
    <property type="entry name" value="Epimerase_deHydtase"/>
</dbReference>
<protein>
    <recommendedName>
        <fullName evidence="1">NAD-dependent epimerase/dehydratase domain-containing protein</fullName>
    </recommendedName>
</protein>
<sequence length="354" mass="38794">MSNPMFRLLILGGTQFLGRHLVEAALARHHHVTLFTRGKTNPTLFPQIEHLVGDRAGDLRALTGRRWDAVIDTSGYVPRLVRHAALTLEGSVGHYTFVSSISVYSAPLPHGLDEAHPIATRLDDPSTEEIRPATYGPLKARAETAVDAILPGRTLIIRPGLIVGPHDPSDRFSYWPWRLAHGGAVLAPGRQRAPVQVIDVRDLAHWMIAMAESQATGTYNAAGPATSLTMGDLLKTGRAALGASAELHWVDDAFLVSQGIDIDRGIPAETLPLWLPAREKALAGLFTIDCHRAIAAGLRFRPLAETFRDTADWLGTRDSTRQWRAGLSLEREAALLTAWRQERLTGHSAAKRMR</sequence>
<dbReference type="Pfam" id="PF01370">
    <property type="entry name" value="Epimerase"/>
    <property type="match status" value="1"/>
</dbReference>
<gene>
    <name evidence="2" type="ORF">GCM10011611_36320</name>
</gene>
<keyword evidence="3" id="KW-1185">Reference proteome</keyword>